<proteinExistence type="inferred from homology"/>
<dbReference type="GO" id="GO:0044233">
    <property type="term" value="C:mitochondria-associated endoplasmic reticulum membrane contact site"/>
    <property type="evidence" value="ECO:0007669"/>
    <property type="project" value="TreeGrafter"/>
</dbReference>
<evidence type="ECO:0000256" key="11">
    <source>
        <dbReference type="SAM" id="MobiDB-lite"/>
    </source>
</evidence>
<feature type="transmembrane region" description="Helical" evidence="12">
    <location>
        <begin position="419"/>
        <end position="440"/>
    </location>
</feature>
<keyword evidence="4" id="KW-0808">Transferase</keyword>
<dbReference type="PANTHER" id="PTHR13906">
    <property type="entry name" value="PORCUPINE"/>
    <property type="match status" value="1"/>
</dbReference>
<sequence length="496" mass="56076">MASFEELLYFSILLGSVGLGWVVAYLPPGDSRRWFSTGVGFFLITAFCGLGAIHAYITILVNALIITKVRDCHKWSMAFTFAYLAFFRSVQFFGLPDTHEFCNAVQLILTLKVIGIAFEVNDTVLRRKGLAPFKNSSPAVTPMNNYSNVAPSALDVVHYSLGFIGLMTGPYYKYKTYDDMVQSTAASIQPRVRLAAQRLKMLPVYVTGFLLMSTAFSQSKMWDPEFLNETSLGWRILYLVGLFLYFRLKFYIAWVLAESSCIMAGLGVYPVVCKPKPGQGPTEPEKLPLTVDSTTEYNYDTIYNINEYDVELVPTVRGAMKAWNMTVQYWLAWHIYRRVPIKSIRTIVVMFVSAYWHGLHGGYYVGLLTVPLMLAAEDWVPRDAPRWGKFLNWFIRMRAFEYMSVGFMCLTYSRTMGYWSSIYFVGHVIAVLFVVGGNLYKKSTGRRKAASSDTPTVVTHAEGTENGHSHSNGQKHHSHHTHAANGDASKTHDHHE</sequence>
<dbReference type="AlphaFoldDB" id="A0A1W0WN76"/>
<evidence type="ECO:0000256" key="9">
    <source>
        <dbReference type="ARBA" id="ARBA00025707"/>
    </source>
</evidence>
<dbReference type="GO" id="GO:0030258">
    <property type="term" value="P:lipid modification"/>
    <property type="evidence" value="ECO:0007669"/>
    <property type="project" value="TreeGrafter"/>
</dbReference>
<keyword evidence="7 12" id="KW-0472">Membrane</keyword>
<comment type="similarity">
    <text evidence="3">Belongs to the membrane-bound acyltransferase family.</text>
</comment>
<comment type="pathway">
    <text evidence="2">Lipid metabolism; phospholipid metabolism.</text>
</comment>
<keyword evidence="6 12" id="KW-1133">Transmembrane helix</keyword>
<comment type="pathway">
    <text evidence="9">Phospholipid metabolism.</text>
</comment>
<keyword evidence="8 13" id="KW-0012">Acyltransferase</keyword>
<feature type="transmembrane region" description="Helical" evidence="12">
    <location>
        <begin position="7"/>
        <end position="27"/>
    </location>
</feature>
<feature type="transmembrane region" description="Helical" evidence="12">
    <location>
        <begin position="39"/>
        <end position="65"/>
    </location>
</feature>
<evidence type="ECO:0000256" key="10">
    <source>
        <dbReference type="ARBA" id="ARBA00093678"/>
    </source>
</evidence>
<feature type="compositionally biased region" description="Basic residues" evidence="11">
    <location>
        <begin position="473"/>
        <end position="482"/>
    </location>
</feature>
<evidence type="ECO:0000313" key="14">
    <source>
        <dbReference type="Proteomes" id="UP000192578"/>
    </source>
</evidence>
<dbReference type="OrthoDB" id="7663182at2759"/>
<dbReference type="GO" id="GO:0016020">
    <property type="term" value="C:membrane"/>
    <property type="evidence" value="ECO:0007669"/>
    <property type="project" value="UniProtKB-SubCell"/>
</dbReference>
<protein>
    <recommendedName>
        <fullName evidence="10">Lysophospholipid acyltransferase 7</fullName>
    </recommendedName>
</protein>
<reference evidence="14" key="1">
    <citation type="submission" date="2017-01" db="EMBL/GenBank/DDBJ databases">
        <title>Comparative genomics of anhydrobiosis in the tardigrade Hypsibius dujardini.</title>
        <authorList>
            <person name="Yoshida Y."/>
            <person name="Koutsovoulos G."/>
            <person name="Laetsch D."/>
            <person name="Stevens L."/>
            <person name="Kumar S."/>
            <person name="Horikawa D."/>
            <person name="Ishino K."/>
            <person name="Komine S."/>
            <person name="Tomita M."/>
            <person name="Blaxter M."/>
            <person name="Arakawa K."/>
        </authorList>
    </citation>
    <scope>NUCLEOTIDE SEQUENCE [LARGE SCALE GENOMIC DNA]</scope>
    <source>
        <strain evidence="14">Z151</strain>
    </source>
</reference>
<dbReference type="GO" id="GO:0071617">
    <property type="term" value="F:lysophospholipid acyltransferase activity"/>
    <property type="evidence" value="ECO:0007669"/>
    <property type="project" value="TreeGrafter"/>
</dbReference>
<evidence type="ECO:0000256" key="4">
    <source>
        <dbReference type="ARBA" id="ARBA00022679"/>
    </source>
</evidence>
<dbReference type="InterPro" id="IPR004299">
    <property type="entry name" value="MBOAT_fam"/>
</dbReference>
<evidence type="ECO:0000256" key="7">
    <source>
        <dbReference type="ARBA" id="ARBA00023136"/>
    </source>
</evidence>
<dbReference type="Proteomes" id="UP000192578">
    <property type="component" value="Unassembled WGS sequence"/>
</dbReference>
<accession>A0A1W0WN76</accession>
<evidence type="ECO:0000313" key="13">
    <source>
        <dbReference type="EMBL" id="OQV16670.1"/>
    </source>
</evidence>
<evidence type="ECO:0000256" key="2">
    <source>
        <dbReference type="ARBA" id="ARBA00005074"/>
    </source>
</evidence>
<feature type="region of interest" description="Disordered" evidence="11">
    <location>
        <begin position="450"/>
        <end position="496"/>
    </location>
</feature>
<evidence type="ECO:0000256" key="8">
    <source>
        <dbReference type="ARBA" id="ARBA00023315"/>
    </source>
</evidence>
<dbReference type="Pfam" id="PF03062">
    <property type="entry name" value="MBOAT"/>
    <property type="match status" value="1"/>
</dbReference>
<keyword evidence="5 12" id="KW-0812">Transmembrane</keyword>
<evidence type="ECO:0000256" key="1">
    <source>
        <dbReference type="ARBA" id="ARBA00004141"/>
    </source>
</evidence>
<evidence type="ECO:0000256" key="5">
    <source>
        <dbReference type="ARBA" id="ARBA00022692"/>
    </source>
</evidence>
<evidence type="ECO:0000256" key="12">
    <source>
        <dbReference type="SAM" id="Phobius"/>
    </source>
</evidence>
<dbReference type="GO" id="GO:0006661">
    <property type="term" value="P:phosphatidylinositol biosynthetic process"/>
    <property type="evidence" value="ECO:0007669"/>
    <property type="project" value="TreeGrafter"/>
</dbReference>
<dbReference type="InterPro" id="IPR049941">
    <property type="entry name" value="LPLAT_7/PORCN-like"/>
</dbReference>
<comment type="caution">
    <text evidence="13">The sequence shown here is derived from an EMBL/GenBank/DDBJ whole genome shotgun (WGS) entry which is preliminary data.</text>
</comment>
<name>A0A1W0WN76_HYPEX</name>
<dbReference type="EMBL" id="MTYJ01000071">
    <property type="protein sequence ID" value="OQV16670.1"/>
    <property type="molecule type" value="Genomic_DNA"/>
</dbReference>
<evidence type="ECO:0000256" key="6">
    <source>
        <dbReference type="ARBA" id="ARBA00022989"/>
    </source>
</evidence>
<organism evidence="13 14">
    <name type="scientific">Hypsibius exemplaris</name>
    <name type="common">Freshwater tardigrade</name>
    <dbReference type="NCBI Taxonomy" id="2072580"/>
    <lineage>
        <taxon>Eukaryota</taxon>
        <taxon>Metazoa</taxon>
        <taxon>Ecdysozoa</taxon>
        <taxon>Tardigrada</taxon>
        <taxon>Eutardigrada</taxon>
        <taxon>Parachela</taxon>
        <taxon>Hypsibioidea</taxon>
        <taxon>Hypsibiidae</taxon>
        <taxon>Hypsibius</taxon>
    </lineage>
</organism>
<dbReference type="PANTHER" id="PTHR13906:SF16">
    <property type="entry name" value="LYSOPHOSPHOLIPID ACYLTRANSFERASE 7"/>
    <property type="match status" value="1"/>
</dbReference>
<keyword evidence="14" id="KW-1185">Reference proteome</keyword>
<evidence type="ECO:0000256" key="3">
    <source>
        <dbReference type="ARBA" id="ARBA00010323"/>
    </source>
</evidence>
<gene>
    <name evidence="13" type="ORF">BV898_09181</name>
</gene>
<feature type="transmembrane region" description="Helical" evidence="12">
    <location>
        <begin position="199"/>
        <end position="216"/>
    </location>
</feature>
<feature type="transmembrane region" description="Helical" evidence="12">
    <location>
        <begin position="236"/>
        <end position="257"/>
    </location>
</feature>
<comment type="subcellular location">
    <subcellularLocation>
        <location evidence="1">Membrane</location>
        <topology evidence="1">Multi-pass membrane protein</topology>
    </subcellularLocation>
</comment>